<evidence type="ECO:0000313" key="1">
    <source>
        <dbReference type="EMBL" id="QSX16439.1"/>
    </source>
</evidence>
<proteinExistence type="predicted"/>
<dbReference type="RefSeq" id="WP_021112697.1">
    <property type="nucleotide sequence ID" value="NZ_CP049090.1"/>
</dbReference>
<name>A0AAX1M426_GLAPU</name>
<dbReference type="Proteomes" id="UP000662736">
    <property type="component" value="Chromosome"/>
</dbReference>
<organism evidence="1 2">
    <name type="scientific">Glaesserella parasuis</name>
    <name type="common">Haemophilus parasuis</name>
    <dbReference type="NCBI Taxonomy" id="738"/>
    <lineage>
        <taxon>Bacteria</taxon>
        <taxon>Pseudomonadati</taxon>
        <taxon>Pseudomonadota</taxon>
        <taxon>Gammaproteobacteria</taxon>
        <taxon>Pasteurellales</taxon>
        <taxon>Pasteurellaceae</taxon>
        <taxon>Glaesserella</taxon>
    </lineage>
</organism>
<evidence type="ECO:0000313" key="2">
    <source>
        <dbReference type="Proteomes" id="UP000662736"/>
    </source>
</evidence>
<dbReference type="AlphaFoldDB" id="A0AAX1M426"/>
<dbReference type="EMBL" id="CP071491">
    <property type="protein sequence ID" value="QSX16439.1"/>
    <property type="molecule type" value="Genomic_DNA"/>
</dbReference>
<gene>
    <name evidence="1" type="ORF">J1G54_08710</name>
</gene>
<sequence>MSKVTALRKAERGVFIVSPLLPQILPNLLHPLPLAGEGKIKALKSHDLKALKA</sequence>
<accession>A0AAX1M426</accession>
<reference evidence="1" key="1">
    <citation type="submission" date="2021-03" db="EMBL/GenBank/DDBJ databases">
        <title>Characterization of a novel Integrative Conjugative Element in Glaesserella parasuis.</title>
        <authorList>
            <person name="Hu G."/>
            <person name="Sun H."/>
        </authorList>
    </citation>
    <scope>NUCLEOTIDE SEQUENCE</scope>
    <source>
        <strain evidence="1">GHP1807</strain>
    </source>
</reference>
<protein>
    <submittedName>
        <fullName evidence="1">Uncharacterized protein</fullName>
    </submittedName>
</protein>